<proteinExistence type="predicted"/>
<organism evidence="4 5">
    <name type="scientific">Pseudonocardia abyssalis</name>
    <dbReference type="NCBI Taxonomy" id="2792008"/>
    <lineage>
        <taxon>Bacteria</taxon>
        <taxon>Bacillati</taxon>
        <taxon>Actinomycetota</taxon>
        <taxon>Actinomycetes</taxon>
        <taxon>Pseudonocardiales</taxon>
        <taxon>Pseudonocardiaceae</taxon>
        <taxon>Pseudonocardia</taxon>
    </lineage>
</organism>
<dbReference type="RefSeq" id="WP_218606109.1">
    <property type="nucleotide sequence ID" value="NZ_JADQDJ010000511.1"/>
</dbReference>
<dbReference type="Pfam" id="PF00326">
    <property type="entry name" value="Peptidase_S9"/>
    <property type="match status" value="1"/>
</dbReference>
<dbReference type="InterPro" id="IPR001375">
    <property type="entry name" value="Peptidase_S9_cat"/>
</dbReference>
<comment type="caution">
    <text evidence="4">The sequence shown here is derived from an EMBL/GenBank/DDBJ whole genome shotgun (WGS) entry which is preliminary data.</text>
</comment>
<evidence type="ECO:0000313" key="4">
    <source>
        <dbReference type="EMBL" id="MBW0132657.1"/>
    </source>
</evidence>
<feature type="domain" description="Peptidase S9A N-terminal" evidence="3">
    <location>
        <begin position="9"/>
        <end position="406"/>
    </location>
</feature>
<name>A0ABS6UK90_9PSEU</name>
<dbReference type="PANTHER" id="PTHR42881:SF2">
    <property type="entry name" value="PROLYL ENDOPEPTIDASE"/>
    <property type="match status" value="1"/>
</dbReference>
<feature type="domain" description="Peptidase S9 prolyl oligopeptidase catalytic" evidence="2">
    <location>
        <begin position="476"/>
        <end position="683"/>
    </location>
</feature>
<dbReference type="EMBL" id="JADQDK010000001">
    <property type="protein sequence ID" value="MBW0132657.1"/>
    <property type="molecule type" value="Genomic_DNA"/>
</dbReference>
<evidence type="ECO:0000259" key="2">
    <source>
        <dbReference type="Pfam" id="PF00326"/>
    </source>
</evidence>
<evidence type="ECO:0000259" key="3">
    <source>
        <dbReference type="Pfam" id="PF02897"/>
    </source>
</evidence>
<accession>A0ABS6UK90</accession>
<dbReference type="PROSITE" id="PS00708">
    <property type="entry name" value="PRO_ENDOPEP_SER"/>
    <property type="match status" value="1"/>
</dbReference>
<gene>
    <name evidence="4" type="ORF">I4I81_00080</name>
</gene>
<sequence>MSTPYPAAERLDLVETLHGHHVADPYRWLEDADDPRTQAWATAQDALTGEHLDALPGRAPLADRLRELLAAGSVSVPLWRAGRAFSVRREPGQEHAVVLVREPDGGERVLLDPMTIDPTGRTTIDGWVPDLEGRRLAYQLSEGGDEYSVLHVLDVATGDDVEPAIDRCRYSAVSWLPGGEEFVFVRMVDADEVPAGEQAFHRRIWRHRIGTPTSDDVLIDAPGLYDGHNYYGARVSRDGTWLVVTANVGTARRDSLWVGRVDGELVRVLTQDDDVQCAAWVDRDDLLYLHTTDGAPRWRLAVTDPATPQREHWRPLVAEDPGSVLDAVRRLEGPDGPRLALLRARHAVSEIALHHVDGTPDGTVDLPGTGSVIGLTVADLDTPSQHGRLWIGWTDLVTPPQVHRFENGTTVLERTAPGSVTVPDVRSEQREFTSADGTTVRMFVIAPAGSTGPRPTLVTGYGGFGISREPSYTASALAWVAAGGAYALVSLRGGGEEGEDWHRAGNRGNKQNVFDDLHAAVQALVDAGDTTPAQLSIMGGSNGGLLVGAALVQRPDLYAAVVCSAPLLDMVRYEEFSLGRTWNEEYGTAADPTEIGWLLSYSPYHHVTDGVDYPATLFTVFDSDSRVDPLHARKMCAALQHASAGQAPILLRRETDVGHGARSISRTVGLAADQLAFLAAHTGLEIQP</sequence>
<reference evidence="4 5" key="1">
    <citation type="submission" date="2020-11" db="EMBL/GenBank/DDBJ databases">
        <title>Pseudonocardia abyssalis sp. nov. and Pseudonocardia oceani sp. nov., description and phylogenomic analysis of two novel actinomycetes isolated from the deep Southern Ocean.</title>
        <authorList>
            <person name="Parra J."/>
        </authorList>
    </citation>
    <scope>NUCLEOTIDE SEQUENCE [LARGE SCALE GENOMIC DNA]</scope>
    <source>
        <strain evidence="4 5">KRD-168</strain>
    </source>
</reference>
<dbReference type="InterPro" id="IPR002471">
    <property type="entry name" value="Pept_S9_AS"/>
</dbReference>
<dbReference type="Pfam" id="PF02897">
    <property type="entry name" value="Peptidase_S9_N"/>
    <property type="match status" value="1"/>
</dbReference>
<dbReference type="Proteomes" id="UP000694287">
    <property type="component" value="Unassembled WGS sequence"/>
</dbReference>
<protein>
    <submittedName>
        <fullName evidence="4">S9 family peptidase</fullName>
    </submittedName>
</protein>
<dbReference type="InterPro" id="IPR051167">
    <property type="entry name" value="Prolyl_oligopep/macrocyclase"/>
</dbReference>
<keyword evidence="5" id="KW-1185">Reference proteome</keyword>
<evidence type="ECO:0000313" key="5">
    <source>
        <dbReference type="Proteomes" id="UP000694287"/>
    </source>
</evidence>
<keyword evidence="1" id="KW-0378">Hydrolase</keyword>
<evidence type="ECO:0000256" key="1">
    <source>
        <dbReference type="ARBA" id="ARBA00022801"/>
    </source>
</evidence>
<dbReference type="PANTHER" id="PTHR42881">
    <property type="entry name" value="PROLYL ENDOPEPTIDASE"/>
    <property type="match status" value="1"/>
</dbReference>
<dbReference type="InterPro" id="IPR023302">
    <property type="entry name" value="Pept_S9A_N"/>
</dbReference>